<comment type="caution">
    <text evidence="2">The sequence shown here is derived from an EMBL/GenBank/DDBJ whole genome shotgun (WGS) entry which is preliminary data.</text>
</comment>
<reference evidence="3" key="1">
    <citation type="submission" date="2017-07" db="EMBL/GenBank/DDBJ databases">
        <title>Comparative genome mining reveals phylogenetic distribution patterns of secondary metabolites in Amycolatopsis.</title>
        <authorList>
            <person name="Adamek M."/>
            <person name="Alanjary M."/>
            <person name="Sales-Ortells H."/>
            <person name="Goodfellow M."/>
            <person name="Bull A.T."/>
            <person name="Kalinowski J."/>
            <person name="Ziemert N."/>
        </authorList>
    </citation>
    <scope>NUCLEOTIDE SEQUENCE [LARGE SCALE GENOMIC DNA]</scope>
    <source>
        <strain evidence="3">H5</strain>
    </source>
</reference>
<sequence>MSNSVPPWVALLGILLCGSGFALVVTLIIVRLKRRGQPREQQLARLAARLDGRNKVIIRTVEFGVSQADLLWVARSRGYSMAYHQLGGYYEFIYTPHRPGGFA</sequence>
<keyword evidence="1" id="KW-0812">Transmembrane</keyword>
<evidence type="ECO:0000313" key="3">
    <source>
        <dbReference type="Proteomes" id="UP000215199"/>
    </source>
</evidence>
<dbReference type="RefSeq" id="WP_093946145.1">
    <property type="nucleotide sequence ID" value="NZ_NMUL01000005.1"/>
</dbReference>
<keyword evidence="3" id="KW-1185">Reference proteome</keyword>
<feature type="transmembrane region" description="Helical" evidence="1">
    <location>
        <begin position="6"/>
        <end position="30"/>
    </location>
</feature>
<dbReference type="AlphaFoldDB" id="A0A229THF7"/>
<keyword evidence="1" id="KW-0472">Membrane</keyword>
<evidence type="ECO:0000313" key="2">
    <source>
        <dbReference type="EMBL" id="OXM70371.1"/>
    </source>
</evidence>
<protein>
    <submittedName>
        <fullName evidence="2">Uncharacterized protein</fullName>
    </submittedName>
</protein>
<proteinExistence type="predicted"/>
<evidence type="ECO:0000256" key="1">
    <source>
        <dbReference type="SAM" id="Phobius"/>
    </source>
</evidence>
<dbReference type="OrthoDB" id="3632021at2"/>
<name>A0A229THF7_9PSEU</name>
<gene>
    <name evidence="2" type="ORF">CF165_04610</name>
</gene>
<organism evidence="2 3">
    <name type="scientific">Amycolatopsis vastitatis</name>
    <dbReference type="NCBI Taxonomy" id="1905142"/>
    <lineage>
        <taxon>Bacteria</taxon>
        <taxon>Bacillati</taxon>
        <taxon>Actinomycetota</taxon>
        <taxon>Actinomycetes</taxon>
        <taxon>Pseudonocardiales</taxon>
        <taxon>Pseudonocardiaceae</taxon>
        <taxon>Amycolatopsis</taxon>
    </lineage>
</organism>
<dbReference type="EMBL" id="NMUL01000005">
    <property type="protein sequence ID" value="OXM70371.1"/>
    <property type="molecule type" value="Genomic_DNA"/>
</dbReference>
<accession>A0A229THF7</accession>
<dbReference type="Proteomes" id="UP000215199">
    <property type="component" value="Unassembled WGS sequence"/>
</dbReference>
<keyword evidence="1" id="KW-1133">Transmembrane helix</keyword>